<comment type="caution">
    <text evidence="3">The sequence shown here is derived from an EMBL/GenBank/DDBJ whole genome shotgun (WGS) entry which is preliminary data.</text>
</comment>
<dbReference type="InterPro" id="IPR000572">
    <property type="entry name" value="OxRdtase_Mopterin-bd_dom"/>
</dbReference>
<sequence length="179" mass="19003">MNFGRVRRPLPVTKALDDVLVACEMNGAELPVDHGYPARLVVPGWVGIASIRWLGSVEVSETSLHSPWDTEFYRVLGPSCPAAGTLVTTQVAKSAFELPWDATLPAGRRLLTGRARAPGGVRRVGVHGRADVAAGHSGVARRPGPGGRRRRGPTCCGCGPATSRTSRRTTRRATSSARS</sequence>
<keyword evidence="4" id="KW-1185">Reference proteome</keyword>
<dbReference type="Gene3D" id="3.90.420.10">
    <property type="entry name" value="Oxidoreductase, molybdopterin-binding domain"/>
    <property type="match status" value="1"/>
</dbReference>
<dbReference type="InterPro" id="IPR008335">
    <property type="entry name" value="Mopterin_OxRdtase_euk"/>
</dbReference>
<dbReference type="EMBL" id="BAABBE010000020">
    <property type="protein sequence ID" value="GAA3667023.1"/>
    <property type="molecule type" value="Genomic_DNA"/>
</dbReference>
<dbReference type="Pfam" id="PF00174">
    <property type="entry name" value="Oxidored_molyb"/>
    <property type="match status" value="1"/>
</dbReference>
<accession>A0ABP7BQ80</accession>
<dbReference type="Proteomes" id="UP001500711">
    <property type="component" value="Unassembled WGS sequence"/>
</dbReference>
<dbReference type="PRINTS" id="PR00407">
    <property type="entry name" value="EUMOPTERIN"/>
</dbReference>
<gene>
    <name evidence="3" type="ORF">GCM10022267_61850</name>
</gene>
<dbReference type="PANTHER" id="PTHR19372:SF7">
    <property type="entry name" value="SULFITE OXIDASE, MITOCHONDRIAL"/>
    <property type="match status" value="1"/>
</dbReference>
<organism evidence="3 4">
    <name type="scientific">Lentzea roselyniae</name>
    <dbReference type="NCBI Taxonomy" id="531940"/>
    <lineage>
        <taxon>Bacteria</taxon>
        <taxon>Bacillati</taxon>
        <taxon>Actinomycetota</taxon>
        <taxon>Actinomycetes</taxon>
        <taxon>Pseudonocardiales</taxon>
        <taxon>Pseudonocardiaceae</taxon>
        <taxon>Lentzea</taxon>
    </lineage>
</organism>
<reference evidence="4" key="1">
    <citation type="journal article" date="2019" name="Int. J. Syst. Evol. Microbiol.">
        <title>The Global Catalogue of Microorganisms (GCM) 10K type strain sequencing project: providing services to taxonomists for standard genome sequencing and annotation.</title>
        <authorList>
            <consortium name="The Broad Institute Genomics Platform"/>
            <consortium name="The Broad Institute Genome Sequencing Center for Infectious Disease"/>
            <person name="Wu L."/>
            <person name="Ma J."/>
        </authorList>
    </citation>
    <scope>NUCLEOTIDE SEQUENCE [LARGE SCALE GENOMIC DNA]</scope>
    <source>
        <strain evidence="4">JCM 17494</strain>
    </source>
</reference>
<feature type="domain" description="Oxidoreductase molybdopterin-binding" evidence="2">
    <location>
        <begin position="6"/>
        <end position="68"/>
    </location>
</feature>
<feature type="region of interest" description="Disordered" evidence="1">
    <location>
        <begin position="136"/>
        <end position="179"/>
    </location>
</feature>
<proteinExistence type="predicted"/>
<dbReference type="PANTHER" id="PTHR19372">
    <property type="entry name" value="SULFITE REDUCTASE"/>
    <property type="match status" value="1"/>
</dbReference>
<evidence type="ECO:0000313" key="3">
    <source>
        <dbReference type="EMBL" id="GAA3667023.1"/>
    </source>
</evidence>
<evidence type="ECO:0000259" key="2">
    <source>
        <dbReference type="Pfam" id="PF00174"/>
    </source>
</evidence>
<evidence type="ECO:0000256" key="1">
    <source>
        <dbReference type="SAM" id="MobiDB-lite"/>
    </source>
</evidence>
<dbReference type="SUPFAM" id="SSF56524">
    <property type="entry name" value="Oxidoreductase molybdopterin-binding domain"/>
    <property type="match status" value="1"/>
</dbReference>
<dbReference type="InterPro" id="IPR036374">
    <property type="entry name" value="OxRdtase_Mopterin-bd_sf"/>
</dbReference>
<dbReference type="RefSeq" id="WP_346133766.1">
    <property type="nucleotide sequence ID" value="NZ_BAABBE010000020.1"/>
</dbReference>
<protein>
    <recommendedName>
        <fullName evidence="2">Oxidoreductase molybdopterin-binding domain-containing protein</fullName>
    </recommendedName>
</protein>
<evidence type="ECO:0000313" key="4">
    <source>
        <dbReference type="Proteomes" id="UP001500711"/>
    </source>
</evidence>
<name>A0ABP7BQ80_9PSEU</name>